<name>A0A6G5PMQ6_ACIBA</name>
<dbReference type="Pfam" id="PF01520">
    <property type="entry name" value="Amidase_3"/>
    <property type="match status" value="1"/>
</dbReference>
<evidence type="ECO:0000313" key="6">
    <source>
        <dbReference type="EMBL" id="QBQ85571.1"/>
    </source>
</evidence>
<dbReference type="EC" id="3.5.1.28" evidence="2"/>
<organism evidence="6">
    <name type="scientific">Acinetobacter baumannii</name>
    <dbReference type="NCBI Taxonomy" id="470"/>
    <lineage>
        <taxon>Bacteria</taxon>
        <taxon>Pseudomonadati</taxon>
        <taxon>Pseudomonadota</taxon>
        <taxon>Gammaproteobacteria</taxon>
        <taxon>Moraxellales</taxon>
        <taxon>Moraxellaceae</taxon>
        <taxon>Acinetobacter</taxon>
        <taxon>Acinetobacter calcoaceticus/baumannii complex</taxon>
    </lineage>
</organism>
<evidence type="ECO:0000256" key="4">
    <source>
        <dbReference type="SAM" id="SignalP"/>
    </source>
</evidence>
<dbReference type="InterPro" id="IPR050695">
    <property type="entry name" value="N-acetylmuramoyl_amidase_3"/>
</dbReference>
<dbReference type="GO" id="GO:0008745">
    <property type="term" value="F:N-acetylmuramoyl-L-alanine amidase activity"/>
    <property type="evidence" value="ECO:0007669"/>
    <property type="project" value="UniProtKB-EC"/>
</dbReference>
<protein>
    <recommendedName>
        <fullName evidence="2">N-acetylmuramoyl-L-alanine amidase</fullName>
        <ecNumber evidence="2">3.5.1.28</ecNumber>
    </recommendedName>
</protein>
<dbReference type="SUPFAM" id="SSF53187">
    <property type="entry name" value="Zn-dependent exopeptidases"/>
    <property type="match status" value="1"/>
</dbReference>
<evidence type="ECO:0000256" key="1">
    <source>
        <dbReference type="ARBA" id="ARBA00001561"/>
    </source>
</evidence>
<accession>A0A6G5PMQ6</accession>
<reference evidence="6" key="2">
    <citation type="submission" date="2019-04" db="EMBL/GenBank/DDBJ databases">
        <title>Emergence of plasmid-mediated tetracycline resistance in animals and humans.</title>
        <authorList>
            <person name="He T."/>
            <person name="Wang R."/>
            <person name="Liu D."/>
            <person name="Walsh T.R."/>
            <person name="Zhang R."/>
            <person name="Lv Y."/>
            <person name="Ke Y."/>
            <person name="Ji Q."/>
            <person name="Wei R."/>
            <person name="Liu Z."/>
            <person name="Shen Y."/>
            <person name="Sun L."/>
            <person name="Lei L."/>
            <person name="Lv Z."/>
            <person name="Li Y."/>
            <person name="Pang M."/>
            <person name="Wang L."/>
            <person name="Sun Q."/>
            <person name="Shen Z."/>
            <person name="Wang S."/>
            <person name="Chen G."/>
            <person name="Wu C."/>
            <person name="Shen J."/>
            <person name="Wang Y."/>
        </authorList>
    </citation>
    <scope>NUCLEOTIDE SEQUENCE</scope>
    <source>
        <strain evidence="6">34AB</strain>
        <plasmid evidence="6">p34AB</plasmid>
    </source>
</reference>
<reference evidence="6" key="1">
    <citation type="submission" date="2018-11" db="EMBL/GenBank/DDBJ databases">
        <authorList>
            <person name="He T.Sr."/>
            <person name="Wang R."/>
            <person name="Liu D."/>
            <person name="Shen J."/>
            <person name="Wang Y."/>
        </authorList>
    </citation>
    <scope>NUCLEOTIDE SEQUENCE</scope>
    <source>
        <strain evidence="6">34AB</strain>
        <plasmid evidence="6">p34AB</plasmid>
    </source>
</reference>
<keyword evidence="6" id="KW-0614">Plasmid</keyword>
<geneLocation type="plasmid" evidence="6">
    <name>p34AB</name>
</geneLocation>
<dbReference type="GO" id="GO:0009253">
    <property type="term" value="P:peptidoglycan catabolic process"/>
    <property type="evidence" value="ECO:0007669"/>
    <property type="project" value="InterPro"/>
</dbReference>
<comment type="catalytic activity">
    <reaction evidence="1">
        <text>Hydrolyzes the link between N-acetylmuramoyl residues and L-amino acid residues in certain cell-wall glycopeptides.</text>
        <dbReference type="EC" id="3.5.1.28"/>
    </reaction>
</comment>
<dbReference type="Gene3D" id="3.40.630.40">
    <property type="entry name" value="Zn-dependent exopeptidases"/>
    <property type="match status" value="1"/>
</dbReference>
<dbReference type="SMART" id="SM00646">
    <property type="entry name" value="Ami_3"/>
    <property type="match status" value="1"/>
</dbReference>
<dbReference type="CDD" id="cd02696">
    <property type="entry name" value="MurNAc-LAA"/>
    <property type="match status" value="1"/>
</dbReference>
<dbReference type="InterPro" id="IPR002508">
    <property type="entry name" value="MurNAc-LAA_cat"/>
</dbReference>
<proteinExistence type="predicted"/>
<dbReference type="AlphaFoldDB" id="A0A6G5PMQ6"/>
<feature type="chain" id="PRO_5026316281" description="N-acetylmuramoyl-L-alanine amidase" evidence="4">
    <location>
        <begin position="22"/>
        <end position="224"/>
    </location>
</feature>
<keyword evidence="3" id="KW-0378">Hydrolase</keyword>
<evidence type="ECO:0000256" key="2">
    <source>
        <dbReference type="ARBA" id="ARBA00011901"/>
    </source>
</evidence>
<sequence>MLKLKCISILAMSIITQSIFAENSVVLDVGHSPKQAGSTAANGYPEYTYNLSMVNSIEYFLKSRHVQVLRSSVNEDKVSLVQRATRYPNANLFISVHHDSIPTELTKYKNQLKGFSIFVSKKNPEYGKSLKCANLIGQNLKSIGESPSTYHGMNIPGENKKLLTSNGVYQYDNLVVLKKSQKPAVLIEIGVIANPEEANRLSNQKVIWKISENIAQSIQQCLNQ</sequence>
<dbReference type="GO" id="GO:0030288">
    <property type="term" value="C:outer membrane-bounded periplasmic space"/>
    <property type="evidence" value="ECO:0007669"/>
    <property type="project" value="TreeGrafter"/>
</dbReference>
<evidence type="ECO:0000256" key="3">
    <source>
        <dbReference type="ARBA" id="ARBA00022801"/>
    </source>
</evidence>
<feature type="domain" description="MurNAc-LAA" evidence="5">
    <location>
        <begin position="81"/>
        <end position="219"/>
    </location>
</feature>
<evidence type="ECO:0000259" key="5">
    <source>
        <dbReference type="SMART" id="SM00646"/>
    </source>
</evidence>
<dbReference type="PANTHER" id="PTHR30404">
    <property type="entry name" value="N-ACETYLMURAMOYL-L-ALANINE AMIDASE"/>
    <property type="match status" value="1"/>
</dbReference>
<dbReference type="EMBL" id="MK134375">
    <property type="protein sequence ID" value="QBQ85571.1"/>
    <property type="molecule type" value="Genomic_DNA"/>
</dbReference>
<feature type="signal peptide" evidence="4">
    <location>
        <begin position="1"/>
        <end position="21"/>
    </location>
</feature>
<keyword evidence="4" id="KW-0732">Signal</keyword>
<dbReference type="PANTHER" id="PTHR30404:SF0">
    <property type="entry name" value="N-ACETYLMURAMOYL-L-ALANINE AMIDASE AMIC"/>
    <property type="match status" value="1"/>
</dbReference>